<evidence type="ECO:0000256" key="3">
    <source>
        <dbReference type="ARBA" id="ARBA00023125"/>
    </source>
</evidence>
<dbReference type="AlphaFoldDB" id="A0A3D4V7L8"/>
<name>A0A3D4V7L8_9BACT</name>
<dbReference type="GO" id="GO:0003677">
    <property type="term" value="F:DNA binding"/>
    <property type="evidence" value="ECO:0007669"/>
    <property type="project" value="UniProtKB-KW"/>
</dbReference>
<dbReference type="OMA" id="EFMTVVW"/>
<dbReference type="InterPro" id="IPR036390">
    <property type="entry name" value="WH_DNA-bd_sf"/>
</dbReference>
<evidence type="ECO:0000256" key="1">
    <source>
        <dbReference type="ARBA" id="ARBA00011046"/>
    </source>
</evidence>
<evidence type="ECO:0000256" key="5">
    <source>
        <dbReference type="SAM" id="MobiDB-lite"/>
    </source>
</evidence>
<dbReference type="GO" id="GO:0045892">
    <property type="term" value="P:negative regulation of DNA-templated transcription"/>
    <property type="evidence" value="ECO:0007669"/>
    <property type="project" value="InterPro"/>
</dbReference>
<evidence type="ECO:0000313" key="7">
    <source>
        <dbReference type="Proteomes" id="UP000264071"/>
    </source>
</evidence>
<organism evidence="6 7">
    <name type="scientific">Gemmatimonas aurantiaca</name>
    <dbReference type="NCBI Taxonomy" id="173480"/>
    <lineage>
        <taxon>Bacteria</taxon>
        <taxon>Pseudomonadati</taxon>
        <taxon>Gemmatimonadota</taxon>
        <taxon>Gemmatimonadia</taxon>
        <taxon>Gemmatimonadales</taxon>
        <taxon>Gemmatimonadaceae</taxon>
        <taxon>Gemmatimonas</taxon>
    </lineage>
</organism>
<protein>
    <submittedName>
        <fullName evidence="6">BlaI/MecI/CopY family transcriptional regulator</fullName>
    </submittedName>
</protein>
<reference evidence="6 7" key="1">
    <citation type="journal article" date="2018" name="Nat. Biotechnol.">
        <title>A standardized bacterial taxonomy based on genome phylogeny substantially revises the tree of life.</title>
        <authorList>
            <person name="Parks D.H."/>
            <person name="Chuvochina M."/>
            <person name="Waite D.W."/>
            <person name="Rinke C."/>
            <person name="Skarshewski A."/>
            <person name="Chaumeil P.A."/>
            <person name="Hugenholtz P."/>
        </authorList>
    </citation>
    <scope>NUCLEOTIDE SEQUENCE [LARGE SCALE GENOMIC DNA]</scope>
    <source>
        <strain evidence="6">UBA8844</strain>
    </source>
</reference>
<keyword evidence="2" id="KW-0805">Transcription regulation</keyword>
<evidence type="ECO:0000256" key="4">
    <source>
        <dbReference type="ARBA" id="ARBA00023163"/>
    </source>
</evidence>
<dbReference type="SUPFAM" id="SSF46785">
    <property type="entry name" value="Winged helix' DNA-binding domain"/>
    <property type="match status" value="1"/>
</dbReference>
<keyword evidence="3" id="KW-0238">DNA-binding</keyword>
<evidence type="ECO:0000256" key="2">
    <source>
        <dbReference type="ARBA" id="ARBA00023015"/>
    </source>
</evidence>
<dbReference type="Gene3D" id="1.10.10.10">
    <property type="entry name" value="Winged helix-like DNA-binding domain superfamily/Winged helix DNA-binding domain"/>
    <property type="match status" value="1"/>
</dbReference>
<gene>
    <name evidence="6" type="ORF">DGD08_06380</name>
</gene>
<proteinExistence type="inferred from homology"/>
<comment type="caution">
    <text evidence="6">The sequence shown here is derived from an EMBL/GenBank/DDBJ whole genome shotgun (WGS) entry which is preliminary data.</text>
</comment>
<evidence type="ECO:0000313" key="6">
    <source>
        <dbReference type="EMBL" id="HCT56824.1"/>
    </source>
</evidence>
<dbReference type="InterPro" id="IPR005650">
    <property type="entry name" value="BlaI_family"/>
</dbReference>
<accession>A0A3D4V7L8</accession>
<dbReference type="EMBL" id="DPIY01000006">
    <property type="protein sequence ID" value="HCT56824.1"/>
    <property type="molecule type" value="Genomic_DNA"/>
</dbReference>
<feature type="region of interest" description="Disordered" evidence="5">
    <location>
        <begin position="120"/>
        <end position="145"/>
    </location>
</feature>
<sequence>MDDFSLGARELDVMTLLWQHGSGTATEIRERLEADLAYTTVLTILRNLEAKGLLRHEPEGRAHRYFPRVEQRIAQQSALQRVLGSFFGGSAESLLARLVDDQHVDAAELQAIARRITEGQDLRRRDTGSRPVPNQPSTTKRRRSS</sequence>
<dbReference type="InterPro" id="IPR036388">
    <property type="entry name" value="WH-like_DNA-bd_sf"/>
</dbReference>
<keyword evidence="4" id="KW-0804">Transcription</keyword>
<dbReference type="Pfam" id="PF03965">
    <property type="entry name" value="Penicillinase_R"/>
    <property type="match status" value="1"/>
</dbReference>
<dbReference type="Proteomes" id="UP000264071">
    <property type="component" value="Unassembled WGS sequence"/>
</dbReference>
<dbReference type="PIRSF" id="PIRSF019455">
    <property type="entry name" value="CopR_AtkY"/>
    <property type="match status" value="1"/>
</dbReference>
<comment type="similarity">
    <text evidence="1">Belongs to the BlaI transcriptional regulatory family.</text>
</comment>